<dbReference type="Proteomes" id="UP001060085">
    <property type="component" value="Linkage Group LG08"/>
</dbReference>
<name>A0ACB9ZNL8_CATRO</name>
<evidence type="ECO:0000313" key="2">
    <source>
        <dbReference type="Proteomes" id="UP001060085"/>
    </source>
</evidence>
<protein>
    <submittedName>
        <fullName evidence="1">Uncharacterized protein</fullName>
    </submittedName>
</protein>
<keyword evidence="2" id="KW-1185">Reference proteome</keyword>
<organism evidence="1 2">
    <name type="scientific">Catharanthus roseus</name>
    <name type="common">Madagascar periwinkle</name>
    <name type="synonym">Vinca rosea</name>
    <dbReference type="NCBI Taxonomy" id="4058"/>
    <lineage>
        <taxon>Eukaryota</taxon>
        <taxon>Viridiplantae</taxon>
        <taxon>Streptophyta</taxon>
        <taxon>Embryophyta</taxon>
        <taxon>Tracheophyta</taxon>
        <taxon>Spermatophyta</taxon>
        <taxon>Magnoliopsida</taxon>
        <taxon>eudicotyledons</taxon>
        <taxon>Gunneridae</taxon>
        <taxon>Pentapetalae</taxon>
        <taxon>asterids</taxon>
        <taxon>lamiids</taxon>
        <taxon>Gentianales</taxon>
        <taxon>Apocynaceae</taxon>
        <taxon>Rauvolfioideae</taxon>
        <taxon>Vinceae</taxon>
        <taxon>Catharanthinae</taxon>
        <taxon>Catharanthus</taxon>
    </lineage>
</organism>
<dbReference type="EMBL" id="CM044708">
    <property type="protein sequence ID" value="KAI5649205.1"/>
    <property type="molecule type" value="Genomic_DNA"/>
</dbReference>
<sequence length="131" mass="14592">MVDEIPRELQLSRQATFAATRIGSLLKDSRGAFHLSLTKKLIHSPSSEHAEACAMLESLKIAACFGHSRVVFESDCKTLVDVISSLGYALCTLDHIYSRIRLFFVRCSGNAPAHLLAFQITSNYPSTFEWK</sequence>
<reference evidence="2" key="1">
    <citation type="journal article" date="2023" name="Nat. Plants">
        <title>Single-cell RNA sequencing provides a high-resolution roadmap for understanding the multicellular compartmentation of specialized metabolism.</title>
        <authorList>
            <person name="Sun S."/>
            <person name="Shen X."/>
            <person name="Li Y."/>
            <person name="Li Y."/>
            <person name="Wang S."/>
            <person name="Li R."/>
            <person name="Zhang H."/>
            <person name="Shen G."/>
            <person name="Guo B."/>
            <person name="Wei J."/>
            <person name="Xu J."/>
            <person name="St-Pierre B."/>
            <person name="Chen S."/>
            <person name="Sun C."/>
        </authorList>
    </citation>
    <scope>NUCLEOTIDE SEQUENCE [LARGE SCALE GENOMIC DNA]</scope>
</reference>
<evidence type="ECO:0000313" key="1">
    <source>
        <dbReference type="EMBL" id="KAI5649205.1"/>
    </source>
</evidence>
<comment type="caution">
    <text evidence="1">The sequence shown here is derived from an EMBL/GenBank/DDBJ whole genome shotgun (WGS) entry which is preliminary data.</text>
</comment>
<proteinExistence type="predicted"/>
<gene>
    <name evidence="1" type="ORF">M9H77_35210</name>
</gene>
<accession>A0ACB9ZNL8</accession>